<keyword evidence="1" id="KW-0472">Membrane</keyword>
<keyword evidence="1" id="KW-0812">Transmembrane</keyword>
<keyword evidence="3" id="KW-1185">Reference proteome</keyword>
<evidence type="ECO:0000313" key="3">
    <source>
        <dbReference type="Proteomes" id="UP000286746"/>
    </source>
</evidence>
<dbReference type="EMBL" id="BHZD01000001">
    <property type="protein sequence ID" value="GCD47368.1"/>
    <property type="molecule type" value="Genomic_DNA"/>
</dbReference>
<feature type="transmembrane region" description="Helical" evidence="1">
    <location>
        <begin position="20"/>
        <end position="49"/>
    </location>
</feature>
<dbReference type="Proteomes" id="UP000286746">
    <property type="component" value="Unassembled WGS sequence"/>
</dbReference>
<gene>
    <name evidence="2" type="ORF">GKJPGBOP_07134</name>
</gene>
<sequence length="81" mass="7866">MSGAAKPSGATAAVVELAVWWAVLAALWLVLVSSLDLLECLVGAAAALLGACAARAARRAAVSGAGADGAAHTGPAEGRQR</sequence>
<protein>
    <submittedName>
        <fullName evidence="2">Uncharacterized protein</fullName>
    </submittedName>
</protein>
<evidence type="ECO:0000256" key="1">
    <source>
        <dbReference type="SAM" id="Phobius"/>
    </source>
</evidence>
<evidence type="ECO:0000313" key="2">
    <source>
        <dbReference type="EMBL" id="GCD47368.1"/>
    </source>
</evidence>
<dbReference type="RefSeq" id="WP_170251951.1">
    <property type="nucleotide sequence ID" value="NZ_BHZD01000001.1"/>
</dbReference>
<reference evidence="2 3" key="1">
    <citation type="submission" date="2018-11" db="EMBL/GenBank/DDBJ databases">
        <title>Whole genome sequence of Streptomyces paromomycinus NBRC 15454(T).</title>
        <authorList>
            <person name="Komaki H."/>
            <person name="Tamura T."/>
        </authorList>
    </citation>
    <scope>NUCLEOTIDE SEQUENCE [LARGE SCALE GENOMIC DNA]</scope>
    <source>
        <strain evidence="2 3">NBRC 15454</strain>
    </source>
</reference>
<comment type="caution">
    <text evidence="2">The sequence shown here is derived from an EMBL/GenBank/DDBJ whole genome shotgun (WGS) entry which is preliminary data.</text>
</comment>
<dbReference type="AlphaFoldDB" id="A0A401WDH9"/>
<name>A0A401WDH9_STREY</name>
<keyword evidence="1" id="KW-1133">Transmembrane helix</keyword>
<proteinExistence type="predicted"/>
<accession>A0A401WDH9</accession>
<organism evidence="2 3">
    <name type="scientific">Streptomyces paromomycinus</name>
    <name type="common">Streptomyces rimosus subsp. paromomycinus</name>
    <dbReference type="NCBI Taxonomy" id="92743"/>
    <lineage>
        <taxon>Bacteria</taxon>
        <taxon>Bacillati</taxon>
        <taxon>Actinomycetota</taxon>
        <taxon>Actinomycetes</taxon>
        <taxon>Kitasatosporales</taxon>
        <taxon>Streptomycetaceae</taxon>
        <taxon>Streptomyces</taxon>
    </lineage>
</organism>